<protein>
    <recommendedName>
        <fullName evidence="6">RBR-type E3 ubiquitin transferase</fullName>
        <ecNumber evidence="6">2.3.2.31</ecNumber>
    </recommendedName>
</protein>
<evidence type="ECO:0000256" key="10">
    <source>
        <dbReference type="ARBA" id="ARBA00022771"/>
    </source>
</evidence>
<dbReference type="STRING" id="218851.A0A2G5EC52"/>
<dbReference type="Pfam" id="PF13445">
    <property type="entry name" value="zf-RING_UBOX"/>
    <property type="match status" value="1"/>
</dbReference>
<dbReference type="Pfam" id="PF22605">
    <property type="entry name" value="IBR_2"/>
    <property type="match status" value="1"/>
</dbReference>
<dbReference type="PROSITE" id="PS51873">
    <property type="entry name" value="TRIAD"/>
    <property type="match status" value="1"/>
</dbReference>
<evidence type="ECO:0000256" key="9">
    <source>
        <dbReference type="ARBA" id="ARBA00022737"/>
    </source>
</evidence>
<dbReference type="Gene3D" id="1.20.120.1750">
    <property type="match status" value="1"/>
</dbReference>
<evidence type="ECO:0000313" key="17">
    <source>
        <dbReference type="EMBL" id="PIA53345.1"/>
    </source>
</evidence>
<dbReference type="InterPro" id="IPR054694">
    <property type="entry name" value="Parkin-like_IBR"/>
</dbReference>
<evidence type="ECO:0000259" key="14">
    <source>
        <dbReference type="PROSITE" id="PS50089"/>
    </source>
</evidence>
<dbReference type="Proteomes" id="UP000230069">
    <property type="component" value="Unassembled WGS sequence"/>
</dbReference>
<comment type="catalytic activity">
    <reaction evidence="1">
        <text>[E2 ubiquitin-conjugating enzyme]-S-ubiquitinyl-L-cysteine + [acceptor protein]-L-lysine = [E2 ubiquitin-conjugating enzyme]-L-cysteine + [acceptor protein]-N(6)-ubiquitinyl-L-lysine.</text>
        <dbReference type="EC" id="2.3.2.31"/>
    </reaction>
</comment>
<evidence type="ECO:0000256" key="6">
    <source>
        <dbReference type="ARBA" id="ARBA00012251"/>
    </source>
</evidence>
<comment type="similarity">
    <text evidence="5">Belongs to the RBR family. Ariadne subfamily.</text>
</comment>
<keyword evidence="11" id="KW-0833">Ubl conjugation pathway</keyword>
<evidence type="ECO:0000313" key="18">
    <source>
        <dbReference type="Proteomes" id="UP000230069"/>
    </source>
</evidence>
<dbReference type="AlphaFoldDB" id="A0A2G5EC52"/>
<gene>
    <name evidence="17" type="ORF">AQUCO_00900133v1</name>
</gene>
<dbReference type="PANTHER" id="PTHR11685">
    <property type="entry name" value="RBR FAMILY RING FINGER AND IBR DOMAIN-CONTAINING"/>
    <property type="match status" value="1"/>
</dbReference>
<dbReference type="SMART" id="SM00647">
    <property type="entry name" value="IBR"/>
    <property type="match status" value="1"/>
</dbReference>
<evidence type="ECO:0000256" key="8">
    <source>
        <dbReference type="ARBA" id="ARBA00022723"/>
    </source>
</evidence>
<dbReference type="InterPro" id="IPR031127">
    <property type="entry name" value="E3_UB_ligase_RBR"/>
</dbReference>
<evidence type="ECO:0000256" key="12">
    <source>
        <dbReference type="ARBA" id="ARBA00022833"/>
    </source>
</evidence>
<dbReference type="InterPro" id="IPR013083">
    <property type="entry name" value="Znf_RING/FYVE/PHD"/>
</dbReference>
<dbReference type="GO" id="GO:0016567">
    <property type="term" value="P:protein ubiquitination"/>
    <property type="evidence" value="ECO:0007669"/>
    <property type="project" value="InterPro"/>
</dbReference>
<reference evidence="17 18" key="1">
    <citation type="submission" date="2017-09" db="EMBL/GenBank/DDBJ databases">
        <title>WGS assembly of Aquilegia coerulea Goldsmith.</title>
        <authorList>
            <person name="Hodges S."/>
            <person name="Kramer E."/>
            <person name="Nordborg M."/>
            <person name="Tomkins J."/>
            <person name="Borevitz J."/>
            <person name="Derieg N."/>
            <person name="Yan J."/>
            <person name="Mihaltcheva S."/>
            <person name="Hayes R.D."/>
            <person name="Rokhsar D."/>
        </authorList>
    </citation>
    <scope>NUCLEOTIDE SEQUENCE [LARGE SCALE GENOMIC DNA]</scope>
    <source>
        <strain evidence="18">cv. Goldsmith</strain>
    </source>
</reference>
<dbReference type="InterPro" id="IPR044066">
    <property type="entry name" value="TRIAD_supradom"/>
</dbReference>
<evidence type="ECO:0000256" key="3">
    <source>
        <dbReference type="ARBA" id="ARBA00003976"/>
    </source>
</evidence>
<feature type="domain" description="RING-type" evidence="16">
    <location>
        <begin position="133"/>
        <end position="323"/>
    </location>
</feature>
<dbReference type="InterPro" id="IPR048962">
    <property type="entry name" value="ARIH1-like_UBL"/>
</dbReference>
<dbReference type="InterPro" id="IPR036443">
    <property type="entry name" value="Znf_RanBP2_sf"/>
</dbReference>
<evidence type="ECO:0000256" key="7">
    <source>
        <dbReference type="ARBA" id="ARBA00022679"/>
    </source>
</evidence>
<dbReference type="EMBL" id="KZ305026">
    <property type="protein sequence ID" value="PIA53345.1"/>
    <property type="molecule type" value="Genomic_DNA"/>
</dbReference>
<dbReference type="GO" id="GO:0008270">
    <property type="term" value="F:zinc ion binding"/>
    <property type="evidence" value="ECO:0007669"/>
    <property type="project" value="UniProtKB-KW"/>
</dbReference>
<dbReference type="Pfam" id="PF21235">
    <property type="entry name" value="UBA_ARI1"/>
    <property type="match status" value="1"/>
</dbReference>
<evidence type="ECO:0000259" key="16">
    <source>
        <dbReference type="PROSITE" id="PS51873"/>
    </source>
</evidence>
<dbReference type="Gene3D" id="4.10.1060.10">
    <property type="entry name" value="Zinc finger, RanBP2-type"/>
    <property type="match status" value="1"/>
</dbReference>
<dbReference type="CDD" id="cd20346">
    <property type="entry name" value="BRcat_RBR_ANKIB1"/>
    <property type="match status" value="1"/>
</dbReference>
<feature type="domain" description="RING-type" evidence="14">
    <location>
        <begin position="137"/>
        <end position="186"/>
    </location>
</feature>
<dbReference type="GO" id="GO:0061630">
    <property type="term" value="F:ubiquitin protein ligase activity"/>
    <property type="evidence" value="ECO:0007669"/>
    <property type="project" value="UniProtKB-EC"/>
</dbReference>
<dbReference type="SMART" id="SM00547">
    <property type="entry name" value="ZnF_RBZ"/>
    <property type="match status" value="2"/>
</dbReference>
<dbReference type="Gene3D" id="3.30.40.10">
    <property type="entry name" value="Zinc/RING finger domain, C3HC4 (zinc finger)"/>
    <property type="match status" value="1"/>
</dbReference>
<accession>A0A2G5EC52</accession>
<organism evidence="17 18">
    <name type="scientific">Aquilegia coerulea</name>
    <name type="common">Rocky mountain columbine</name>
    <dbReference type="NCBI Taxonomy" id="218851"/>
    <lineage>
        <taxon>Eukaryota</taxon>
        <taxon>Viridiplantae</taxon>
        <taxon>Streptophyta</taxon>
        <taxon>Embryophyta</taxon>
        <taxon>Tracheophyta</taxon>
        <taxon>Spermatophyta</taxon>
        <taxon>Magnoliopsida</taxon>
        <taxon>Ranunculales</taxon>
        <taxon>Ranunculaceae</taxon>
        <taxon>Thalictroideae</taxon>
        <taxon>Aquilegia</taxon>
    </lineage>
</organism>
<dbReference type="EC" id="2.3.2.31" evidence="6"/>
<evidence type="ECO:0000256" key="13">
    <source>
        <dbReference type="PROSITE-ProRule" id="PRU00322"/>
    </source>
</evidence>
<feature type="domain" description="RanBP2-type" evidence="15">
    <location>
        <begin position="514"/>
        <end position="541"/>
    </location>
</feature>
<keyword evidence="12" id="KW-0862">Zinc</keyword>
<dbReference type="SUPFAM" id="SSF90209">
    <property type="entry name" value="Ran binding protein zinc finger-like"/>
    <property type="match status" value="1"/>
</dbReference>
<comment type="function">
    <text evidence="3">Might act as an E3 ubiquitin-protein ligase, or as part of E3 complex, which accepts ubiquitin from specific E2 ubiquitin-conjugating enzymes and then transfers it to substrates.</text>
</comment>
<dbReference type="SMART" id="SM00184">
    <property type="entry name" value="RING"/>
    <property type="match status" value="2"/>
</dbReference>
<evidence type="ECO:0000256" key="4">
    <source>
        <dbReference type="ARBA" id="ARBA00004906"/>
    </source>
</evidence>
<dbReference type="PROSITE" id="PS01358">
    <property type="entry name" value="ZF_RANBP2_1"/>
    <property type="match status" value="1"/>
</dbReference>
<sequence length="541" mass="63476">MEFEDDLQYASDSDLIYDYSYDEDDVEIDNHNNDDDHDHDDAVDDNRATHLQKKNYTILSENDIQRRQEEVIYEASSVLSISRASACILLRHYSWNDTEAHDSWFADEEKVRTTIGLLKKPLVLSDQLDNKKSKITCGICFEDYYCDRMYGTSCGHLFCRSCWKTYISTSIKDGPGCLNLRCPELKCGAIVGDRMVDTLAPHQEKENYHSKNIKWCPAQGCNYAVEIVVESDNYDVLCKCGYSFCWNCIEDAHRPVNKDESENVNWMLVYSKPSPKCKRPIEKSTGCNHMSCTPPCNYQFCWLCLRSYTNHTCNSFAERTMEEHKETENRKRMAKELLDRYGHYYERQLIADLQKMKAVQINQLIEKHCQTSSQVKFITEAWEQIIECRRVLKWTYTYGYYQPEDELTKKQLFEFLQGMAETGLERLHSCAEKDLKVYIEAEEPSEKFYEFRTKLTGLTSVTREYFEKLVQALENGLADVDTHSGWEDMDFWYRRHCTYANDKFDTICQVCNQHRGLWSCQRCTYLNKKSATVCKICNTHL</sequence>
<dbReference type="PROSITE" id="PS50199">
    <property type="entry name" value="ZF_RANBP2_2"/>
    <property type="match status" value="1"/>
</dbReference>
<dbReference type="InterPro" id="IPR002867">
    <property type="entry name" value="IBR_dom"/>
</dbReference>
<dbReference type="FunFam" id="3.30.40.10:FF:000019">
    <property type="entry name" value="RBR-type E3 ubiquitin transferase"/>
    <property type="match status" value="1"/>
</dbReference>
<keyword evidence="7" id="KW-0808">Transferase</keyword>
<keyword evidence="10 13" id="KW-0863">Zinc-finger</keyword>
<evidence type="ECO:0000256" key="1">
    <source>
        <dbReference type="ARBA" id="ARBA00001798"/>
    </source>
</evidence>
<comment type="cofactor">
    <cofactor evidence="2">
        <name>Zn(2+)</name>
        <dbReference type="ChEBI" id="CHEBI:29105"/>
    </cofactor>
</comment>
<dbReference type="InterPro" id="IPR001876">
    <property type="entry name" value="Znf_RanBP2"/>
</dbReference>
<dbReference type="OrthoDB" id="10009520at2759"/>
<proteinExistence type="inferred from homology"/>
<dbReference type="Pfam" id="PF01485">
    <property type="entry name" value="IBR"/>
    <property type="match status" value="1"/>
</dbReference>
<dbReference type="InterPro" id="IPR027370">
    <property type="entry name" value="Znf-RING_euk"/>
</dbReference>
<name>A0A2G5EC52_AQUCA</name>
<comment type="pathway">
    <text evidence="4">Protein modification; protein ubiquitination.</text>
</comment>
<evidence type="ECO:0000256" key="5">
    <source>
        <dbReference type="ARBA" id="ARBA00005884"/>
    </source>
</evidence>
<dbReference type="PROSITE" id="PS50089">
    <property type="entry name" value="ZF_RING_2"/>
    <property type="match status" value="1"/>
</dbReference>
<evidence type="ECO:0000256" key="11">
    <source>
        <dbReference type="ARBA" id="ARBA00022786"/>
    </source>
</evidence>
<keyword evidence="9" id="KW-0677">Repeat</keyword>
<dbReference type="InterPro" id="IPR001841">
    <property type="entry name" value="Znf_RING"/>
</dbReference>
<evidence type="ECO:0000259" key="15">
    <source>
        <dbReference type="PROSITE" id="PS50199"/>
    </source>
</evidence>
<keyword evidence="18" id="KW-1185">Reference proteome</keyword>
<dbReference type="InParanoid" id="A0A2G5EC52"/>
<evidence type="ECO:0000256" key="2">
    <source>
        <dbReference type="ARBA" id="ARBA00001947"/>
    </source>
</evidence>
<keyword evidence="8" id="KW-0479">Metal-binding</keyword>
<dbReference type="SUPFAM" id="SSF57850">
    <property type="entry name" value="RING/U-box"/>
    <property type="match status" value="3"/>
</dbReference>